<keyword evidence="1" id="KW-1015">Disulfide bond</keyword>
<sequence length="384" mass="43067">NSTLLEISTVVNMDYFEWKDIKNKTLEDNQRNFRLNNNLSKSVGLQEVEHKSVHRKNVSSRVKGSKVKTANNSDNNKEYQGTLDDVSGHNDDLSLPFEPRARKDAYNVSSPQESPYSVLLKMFIDKALKGSCTGTLLTDQWVLSAAHCVDDGITVVTVYAGGNSEKELIDNKPAKGSQTINSSEFYLHPKYAENGVKNDISLIKTEKKFNLTDIVNTIKLSNKPWTYHSYFNCKFTGFGNVNFKERVPDDMVRKTHMLLVKKPCLCSYRMKADHRMPSLVKSWICSKPKEDFGVCSGDSGGGLVCDGEVKAVAKSILVGIQNTKTCEISKFPEKECGSGSTFSVFVDTCPHLEWINSYVKLYNDSDISYVCRQNGEQLLGWINS</sequence>
<dbReference type="InterPro" id="IPR051487">
    <property type="entry name" value="Ser/Thr_Proteases_Immune/Dev"/>
</dbReference>
<dbReference type="InterPro" id="IPR009003">
    <property type="entry name" value="Peptidase_S1_PA"/>
</dbReference>
<dbReference type="InterPro" id="IPR001254">
    <property type="entry name" value="Trypsin_dom"/>
</dbReference>
<dbReference type="AlphaFoldDB" id="A0A1B6LER5"/>
<feature type="domain" description="Peptidase S1" evidence="4">
    <location>
        <begin position="85"/>
        <end position="384"/>
    </location>
</feature>
<evidence type="ECO:0000256" key="1">
    <source>
        <dbReference type="ARBA" id="ARBA00023157"/>
    </source>
</evidence>
<evidence type="ECO:0000259" key="4">
    <source>
        <dbReference type="PROSITE" id="PS50240"/>
    </source>
</evidence>
<dbReference type="InterPro" id="IPR018114">
    <property type="entry name" value="TRYPSIN_HIS"/>
</dbReference>
<dbReference type="PANTHER" id="PTHR24256">
    <property type="entry name" value="TRYPTASE-RELATED"/>
    <property type="match status" value="1"/>
</dbReference>
<evidence type="ECO:0000313" key="5">
    <source>
        <dbReference type="EMBL" id="JAT22004.1"/>
    </source>
</evidence>
<name>A0A1B6LER5_9HEMI</name>
<gene>
    <name evidence="5" type="ORF">g.48950</name>
</gene>
<dbReference type="InterPro" id="IPR043504">
    <property type="entry name" value="Peptidase_S1_PA_chymotrypsin"/>
</dbReference>
<organism evidence="5">
    <name type="scientific">Graphocephala atropunctata</name>
    <dbReference type="NCBI Taxonomy" id="36148"/>
    <lineage>
        <taxon>Eukaryota</taxon>
        <taxon>Metazoa</taxon>
        <taxon>Ecdysozoa</taxon>
        <taxon>Arthropoda</taxon>
        <taxon>Hexapoda</taxon>
        <taxon>Insecta</taxon>
        <taxon>Pterygota</taxon>
        <taxon>Neoptera</taxon>
        <taxon>Paraneoptera</taxon>
        <taxon>Hemiptera</taxon>
        <taxon>Auchenorrhyncha</taxon>
        <taxon>Membracoidea</taxon>
        <taxon>Cicadellidae</taxon>
        <taxon>Cicadellinae</taxon>
        <taxon>Cicadellini</taxon>
        <taxon>Graphocephala</taxon>
    </lineage>
</organism>
<dbReference type="PRINTS" id="PR00722">
    <property type="entry name" value="CHYMOTRYPSIN"/>
</dbReference>
<evidence type="ECO:0000256" key="3">
    <source>
        <dbReference type="SAM" id="MobiDB-lite"/>
    </source>
</evidence>
<protein>
    <recommendedName>
        <fullName evidence="4">Peptidase S1 domain-containing protein</fullName>
    </recommendedName>
</protein>
<accession>A0A1B6LER5</accession>
<dbReference type="GO" id="GO:0004252">
    <property type="term" value="F:serine-type endopeptidase activity"/>
    <property type="evidence" value="ECO:0007669"/>
    <property type="project" value="InterPro"/>
</dbReference>
<dbReference type="Gene3D" id="2.40.10.10">
    <property type="entry name" value="Trypsin-like serine proteases"/>
    <property type="match status" value="1"/>
</dbReference>
<feature type="non-terminal residue" evidence="5">
    <location>
        <position position="1"/>
    </location>
</feature>
<evidence type="ECO:0000256" key="2">
    <source>
        <dbReference type="ARBA" id="ARBA00024195"/>
    </source>
</evidence>
<dbReference type="EMBL" id="GEBQ01017973">
    <property type="protein sequence ID" value="JAT22004.1"/>
    <property type="molecule type" value="Transcribed_RNA"/>
</dbReference>
<feature type="compositionally biased region" description="Basic residues" evidence="3">
    <location>
        <begin position="52"/>
        <end position="66"/>
    </location>
</feature>
<dbReference type="PROSITE" id="PS00134">
    <property type="entry name" value="TRYPSIN_HIS"/>
    <property type="match status" value="1"/>
</dbReference>
<dbReference type="SMART" id="SM00020">
    <property type="entry name" value="Tryp_SPc"/>
    <property type="match status" value="1"/>
</dbReference>
<dbReference type="Pfam" id="PF00089">
    <property type="entry name" value="Trypsin"/>
    <property type="match status" value="1"/>
</dbReference>
<dbReference type="GO" id="GO:0006508">
    <property type="term" value="P:proteolysis"/>
    <property type="evidence" value="ECO:0007669"/>
    <property type="project" value="InterPro"/>
</dbReference>
<proteinExistence type="inferred from homology"/>
<dbReference type="PROSITE" id="PS50240">
    <property type="entry name" value="TRYPSIN_DOM"/>
    <property type="match status" value="1"/>
</dbReference>
<dbReference type="SUPFAM" id="SSF50494">
    <property type="entry name" value="Trypsin-like serine proteases"/>
    <property type="match status" value="1"/>
</dbReference>
<feature type="region of interest" description="Disordered" evidence="3">
    <location>
        <begin position="47"/>
        <end position="91"/>
    </location>
</feature>
<reference evidence="5" key="1">
    <citation type="submission" date="2015-11" db="EMBL/GenBank/DDBJ databases">
        <title>De novo transcriptome assembly of four potential Pierce s Disease insect vectors from Arizona vineyards.</title>
        <authorList>
            <person name="Tassone E.E."/>
        </authorList>
    </citation>
    <scope>NUCLEOTIDE SEQUENCE</scope>
</reference>
<dbReference type="InterPro" id="IPR001314">
    <property type="entry name" value="Peptidase_S1A"/>
</dbReference>
<comment type="similarity">
    <text evidence="2">Belongs to the peptidase S1 family. CLIP subfamily.</text>
</comment>